<name>A0A2I0BEC7_9ASPA</name>
<sequence length="264" mass="30421">MEAARTKPGKRKSRRGKRRRRSSKTKAEALPEELNRGRISTQPPSNSKRIRRCDEALGLASRPGLLDKVSPLRRLFPETLAVPRMASEARLVVASVLRRRWNASLAKNVKNKVFSIDLVSTDPLVIACDMSNVWDESVASMVMREERLLMLSKMGSTSDRFIGQVELSDEDLKSRNFRINTKDLKNIIYLVMLPRLWVPLFWKWQMDLIGGYNGARDDVKFGFPMLPLYHAFRVIEFGRTMMTEIQHARENQRFAWAHALLPLP</sequence>
<dbReference type="STRING" id="1088818.A0A2I0BEC7"/>
<evidence type="ECO:0000313" key="2">
    <source>
        <dbReference type="EMBL" id="PKA66153.1"/>
    </source>
</evidence>
<proteinExistence type="predicted"/>
<feature type="compositionally biased region" description="Basic residues" evidence="1">
    <location>
        <begin position="7"/>
        <end position="24"/>
    </location>
</feature>
<keyword evidence="2" id="KW-0489">Methyltransferase</keyword>
<keyword evidence="2" id="KW-0808">Transferase</keyword>
<gene>
    <name evidence="2" type="ORF">AXF42_Ash018443</name>
</gene>
<evidence type="ECO:0000256" key="1">
    <source>
        <dbReference type="SAM" id="MobiDB-lite"/>
    </source>
</evidence>
<dbReference type="EC" id="2.1.1.-" evidence="2"/>
<feature type="compositionally biased region" description="Polar residues" evidence="1">
    <location>
        <begin position="38"/>
        <end position="47"/>
    </location>
</feature>
<evidence type="ECO:0000313" key="3">
    <source>
        <dbReference type="Proteomes" id="UP000236161"/>
    </source>
</evidence>
<dbReference type="Proteomes" id="UP000236161">
    <property type="component" value="Unassembled WGS sequence"/>
</dbReference>
<dbReference type="OrthoDB" id="10258825at2759"/>
<protein>
    <submittedName>
        <fullName evidence="2">Ribosomal RNA-processing protein 8</fullName>
        <ecNumber evidence="2">2.1.1.-</ecNumber>
    </submittedName>
</protein>
<feature type="region of interest" description="Disordered" evidence="1">
    <location>
        <begin position="1"/>
        <end position="48"/>
    </location>
</feature>
<accession>A0A2I0BEC7</accession>
<dbReference type="GO" id="GO:0032259">
    <property type="term" value="P:methylation"/>
    <property type="evidence" value="ECO:0007669"/>
    <property type="project" value="UniProtKB-KW"/>
</dbReference>
<feature type="compositionally biased region" description="Basic and acidic residues" evidence="1">
    <location>
        <begin position="25"/>
        <end position="36"/>
    </location>
</feature>
<reference evidence="2 3" key="1">
    <citation type="journal article" date="2017" name="Nature">
        <title>The Apostasia genome and the evolution of orchids.</title>
        <authorList>
            <person name="Zhang G.Q."/>
            <person name="Liu K.W."/>
            <person name="Li Z."/>
            <person name="Lohaus R."/>
            <person name="Hsiao Y.Y."/>
            <person name="Niu S.C."/>
            <person name="Wang J.Y."/>
            <person name="Lin Y.C."/>
            <person name="Xu Q."/>
            <person name="Chen L.J."/>
            <person name="Yoshida K."/>
            <person name="Fujiwara S."/>
            <person name="Wang Z.W."/>
            <person name="Zhang Y.Q."/>
            <person name="Mitsuda N."/>
            <person name="Wang M."/>
            <person name="Liu G.H."/>
            <person name="Pecoraro L."/>
            <person name="Huang H.X."/>
            <person name="Xiao X.J."/>
            <person name="Lin M."/>
            <person name="Wu X.Y."/>
            <person name="Wu W.L."/>
            <person name="Chen Y.Y."/>
            <person name="Chang S.B."/>
            <person name="Sakamoto S."/>
            <person name="Ohme-Takagi M."/>
            <person name="Yagi M."/>
            <person name="Zeng S.J."/>
            <person name="Shen C.Y."/>
            <person name="Yeh C.M."/>
            <person name="Luo Y.B."/>
            <person name="Tsai W.C."/>
            <person name="Van de Peer Y."/>
            <person name="Liu Z.J."/>
        </authorList>
    </citation>
    <scope>NUCLEOTIDE SEQUENCE [LARGE SCALE GENOMIC DNA]</scope>
    <source>
        <strain evidence="3">cv. Shenzhen</strain>
        <tissue evidence="2">Stem</tissue>
    </source>
</reference>
<dbReference type="AlphaFoldDB" id="A0A2I0BEC7"/>
<dbReference type="GO" id="GO:0008168">
    <property type="term" value="F:methyltransferase activity"/>
    <property type="evidence" value="ECO:0007669"/>
    <property type="project" value="UniProtKB-KW"/>
</dbReference>
<keyword evidence="3" id="KW-1185">Reference proteome</keyword>
<dbReference type="EMBL" id="KZ451887">
    <property type="protein sequence ID" value="PKA66153.1"/>
    <property type="molecule type" value="Genomic_DNA"/>
</dbReference>
<organism evidence="2 3">
    <name type="scientific">Apostasia shenzhenica</name>
    <dbReference type="NCBI Taxonomy" id="1088818"/>
    <lineage>
        <taxon>Eukaryota</taxon>
        <taxon>Viridiplantae</taxon>
        <taxon>Streptophyta</taxon>
        <taxon>Embryophyta</taxon>
        <taxon>Tracheophyta</taxon>
        <taxon>Spermatophyta</taxon>
        <taxon>Magnoliopsida</taxon>
        <taxon>Liliopsida</taxon>
        <taxon>Asparagales</taxon>
        <taxon>Orchidaceae</taxon>
        <taxon>Apostasioideae</taxon>
        <taxon>Apostasia</taxon>
    </lineage>
</organism>